<organism evidence="1 2">
    <name type="scientific">Lentinula aff. lateritia</name>
    <dbReference type="NCBI Taxonomy" id="2804960"/>
    <lineage>
        <taxon>Eukaryota</taxon>
        <taxon>Fungi</taxon>
        <taxon>Dikarya</taxon>
        <taxon>Basidiomycota</taxon>
        <taxon>Agaricomycotina</taxon>
        <taxon>Agaricomycetes</taxon>
        <taxon>Agaricomycetidae</taxon>
        <taxon>Agaricales</taxon>
        <taxon>Marasmiineae</taxon>
        <taxon>Omphalotaceae</taxon>
        <taxon>Lentinula</taxon>
    </lineage>
</organism>
<name>A0ACC1TY71_9AGAR</name>
<evidence type="ECO:0000313" key="1">
    <source>
        <dbReference type="EMBL" id="KAJ3809593.1"/>
    </source>
</evidence>
<evidence type="ECO:0000313" key="2">
    <source>
        <dbReference type="Proteomes" id="UP001163835"/>
    </source>
</evidence>
<accession>A0ACC1TY71</accession>
<protein>
    <submittedName>
        <fullName evidence="1">Carbohydrate esterase family 4 protein</fullName>
    </submittedName>
</protein>
<comment type="caution">
    <text evidence="1">The sequence shown here is derived from an EMBL/GenBank/DDBJ whole genome shotgun (WGS) entry which is preliminary data.</text>
</comment>
<gene>
    <name evidence="1" type="ORF">F5876DRAFT_77604</name>
</gene>
<keyword evidence="2" id="KW-1185">Reference proteome</keyword>
<dbReference type="Proteomes" id="UP001163835">
    <property type="component" value="Unassembled WGS sequence"/>
</dbReference>
<reference evidence="1" key="1">
    <citation type="submission" date="2022-09" db="EMBL/GenBank/DDBJ databases">
        <title>A Global Phylogenomic Analysis of the Shiitake Genus Lentinula.</title>
        <authorList>
            <consortium name="DOE Joint Genome Institute"/>
            <person name="Sierra-Patev S."/>
            <person name="Min B."/>
            <person name="Naranjo-Ortiz M."/>
            <person name="Looney B."/>
            <person name="Konkel Z."/>
            <person name="Slot J.C."/>
            <person name="Sakamoto Y."/>
            <person name="Steenwyk J.L."/>
            <person name="Rokas A."/>
            <person name="Carro J."/>
            <person name="Camarero S."/>
            <person name="Ferreira P."/>
            <person name="Molpeceres G."/>
            <person name="Ruiz-Duenas F.J."/>
            <person name="Serrano A."/>
            <person name="Henrissat B."/>
            <person name="Drula E."/>
            <person name="Hughes K.W."/>
            <person name="Mata J.L."/>
            <person name="Ishikawa N.K."/>
            <person name="Vargas-Isla R."/>
            <person name="Ushijima S."/>
            <person name="Smith C.A."/>
            <person name="Ahrendt S."/>
            <person name="Andreopoulos W."/>
            <person name="He G."/>
            <person name="Labutti K."/>
            <person name="Lipzen A."/>
            <person name="Ng V."/>
            <person name="Riley R."/>
            <person name="Sandor L."/>
            <person name="Barry K."/>
            <person name="Martinez A.T."/>
            <person name="Xiao Y."/>
            <person name="Gibbons J.G."/>
            <person name="Terashima K."/>
            <person name="Grigoriev I.V."/>
            <person name="Hibbett D.S."/>
        </authorList>
    </citation>
    <scope>NUCLEOTIDE SEQUENCE</scope>
    <source>
        <strain evidence="1">TMI1499</strain>
    </source>
</reference>
<sequence>MQIPVLFHVRLLFTLICLCLQLLLLAGNAAAIDRTSEQGEAAITDPDQECTPYDYAPVTNQMNSFPEVWEAAKILSDDSAALAKWNSISANIPTNIPQKTQPPPSSYSSSDPDCWWTYGQCTTPKLADLPPDITAAPEPSTLGYGFDDGPNCSHNAFYDFLQSQNQKATFYFIGSNVADFPLEAQRALTDGHEICAHTWSHPYMTTFASEDAFAELWYCELPRARSCKIVFQRKSLLRTIEKMQMIKLVVGVTPTCWRPPYGDVDDRIRAIANALGLQTIMWEYDTADASVNGETITDQTVVDNYNSFIQKAEGGAFNSTGTILLTHELNNFTMSEAVSFYPQLKSVFQYLVPVGVSLNKTQPYLETNYSLPTFEQYISGALTGSRVSPNNTSTTTLQSSTSSASVSPSTSAETPSESGASTNSANSVARPVYDCALLTICFVVFFIS</sequence>
<dbReference type="EMBL" id="MU795148">
    <property type="protein sequence ID" value="KAJ3809593.1"/>
    <property type="molecule type" value="Genomic_DNA"/>
</dbReference>
<proteinExistence type="predicted"/>